<accession>A0A2I0W917</accession>
<protein>
    <submittedName>
        <fullName evidence="1">Uncharacterized protein</fullName>
    </submittedName>
</protein>
<dbReference type="AlphaFoldDB" id="A0A2I0W917"/>
<evidence type="ECO:0000313" key="2">
    <source>
        <dbReference type="Proteomes" id="UP000233837"/>
    </source>
</evidence>
<sequence length="91" mass="10747">MASLKIAAYHQRIARHYNQKVKPQCISVKNLVLRSLEAARKGPQRDKLSPLWEDPYMVASMVKPGTFKLKDDDEKMLPRTWNIENLRKYYQ</sequence>
<keyword evidence="2" id="KW-1185">Reference proteome</keyword>
<reference evidence="1 2" key="1">
    <citation type="journal article" date="2016" name="Sci. Rep.">
        <title>The Dendrobium catenatum Lindl. genome sequence provides insights into polysaccharide synthase, floral development and adaptive evolution.</title>
        <authorList>
            <person name="Zhang G.Q."/>
            <person name="Xu Q."/>
            <person name="Bian C."/>
            <person name="Tsai W.C."/>
            <person name="Yeh C.M."/>
            <person name="Liu K.W."/>
            <person name="Yoshida K."/>
            <person name="Zhang L.S."/>
            <person name="Chang S.B."/>
            <person name="Chen F."/>
            <person name="Shi Y."/>
            <person name="Su Y.Y."/>
            <person name="Zhang Y.Q."/>
            <person name="Chen L.J."/>
            <person name="Yin Y."/>
            <person name="Lin M."/>
            <person name="Huang H."/>
            <person name="Deng H."/>
            <person name="Wang Z.W."/>
            <person name="Zhu S.L."/>
            <person name="Zhao X."/>
            <person name="Deng C."/>
            <person name="Niu S.C."/>
            <person name="Huang J."/>
            <person name="Wang M."/>
            <person name="Liu G.H."/>
            <person name="Yang H.J."/>
            <person name="Xiao X.J."/>
            <person name="Hsiao Y.Y."/>
            <person name="Wu W.L."/>
            <person name="Chen Y.Y."/>
            <person name="Mitsuda N."/>
            <person name="Ohme-Takagi M."/>
            <person name="Luo Y.B."/>
            <person name="Van de Peer Y."/>
            <person name="Liu Z.J."/>
        </authorList>
    </citation>
    <scope>NUCLEOTIDE SEQUENCE [LARGE SCALE GENOMIC DNA]</scope>
    <source>
        <tissue evidence="1">The whole plant</tissue>
    </source>
</reference>
<proteinExistence type="predicted"/>
<organism evidence="1 2">
    <name type="scientific">Dendrobium catenatum</name>
    <dbReference type="NCBI Taxonomy" id="906689"/>
    <lineage>
        <taxon>Eukaryota</taxon>
        <taxon>Viridiplantae</taxon>
        <taxon>Streptophyta</taxon>
        <taxon>Embryophyta</taxon>
        <taxon>Tracheophyta</taxon>
        <taxon>Spermatophyta</taxon>
        <taxon>Magnoliopsida</taxon>
        <taxon>Liliopsida</taxon>
        <taxon>Asparagales</taxon>
        <taxon>Orchidaceae</taxon>
        <taxon>Epidendroideae</taxon>
        <taxon>Malaxideae</taxon>
        <taxon>Dendrobiinae</taxon>
        <taxon>Dendrobium</taxon>
    </lineage>
</organism>
<dbReference type="Proteomes" id="UP000233837">
    <property type="component" value="Unassembled WGS sequence"/>
</dbReference>
<evidence type="ECO:0000313" key="1">
    <source>
        <dbReference type="EMBL" id="PKU72150.1"/>
    </source>
</evidence>
<dbReference type="EMBL" id="KZ502843">
    <property type="protein sequence ID" value="PKU72150.1"/>
    <property type="molecule type" value="Genomic_DNA"/>
</dbReference>
<gene>
    <name evidence="1" type="ORF">MA16_Dca006743</name>
</gene>
<name>A0A2I0W917_9ASPA</name>
<reference evidence="1 2" key="2">
    <citation type="journal article" date="2017" name="Nature">
        <title>The Apostasia genome and the evolution of orchids.</title>
        <authorList>
            <person name="Zhang G.Q."/>
            <person name="Liu K.W."/>
            <person name="Li Z."/>
            <person name="Lohaus R."/>
            <person name="Hsiao Y.Y."/>
            <person name="Niu S.C."/>
            <person name="Wang J.Y."/>
            <person name="Lin Y.C."/>
            <person name="Xu Q."/>
            <person name="Chen L.J."/>
            <person name="Yoshida K."/>
            <person name="Fujiwara S."/>
            <person name="Wang Z.W."/>
            <person name="Zhang Y.Q."/>
            <person name="Mitsuda N."/>
            <person name="Wang M."/>
            <person name="Liu G.H."/>
            <person name="Pecoraro L."/>
            <person name="Huang H.X."/>
            <person name="Xiao X.J."/>
            <person name="Lin M."/>
            <person name="Wu X.Y."/>
            <person name="Wu W.L."/>
            <person name="Chen Y.Y."/>
            <person name="Chang S.B."/>
            <person name="Sakamoto S."/>
            <person name="Ohme-Takagi M."/>
            <person name="Yagi M."/>
            <person name="Zeng S.J."/>
            <person name="Shen C.Y."/>
            <person name="Yeh C.M."/>
            <person name="Luo Y.B."/>
            <person name="Tsai W.C."/>
            <person name="Van de Peer Y."/>
            <person name="Liu Z.J."/>
        </authorList>
    </citation>
    <scope>NUCLEOTIDE SEQUENCE [LARGE SCALE GENOMIC DNA]</scope>
    <source>
        <tissue evidence="1">The whole plant</tissue>
    </source>
</reference>